<reference evidence="6 7" key="1">
    <citation type="submission" date="2012-01" db="EMBL/GenBank/DDBJ databases">
        <title>Complete sequence of chromosome of Clostridium pasteurianum BC1.</title>
        <authorList>
            <consortium name="US DOE Joint Genome Institute"/>
            <person name="Lucas S."/>
            <person name="Han J."/>
            <person name="Lapidus A."/>
            <person name="Cheng J.-F."/>
            <person name="Goodwin L."/>
            <person name="Pitluck S."/>
            <person name="Peters L."/>
            <person name="Mikhailova N."/>
            <person name="Teshima H."/>
            <person name="Detter J.C."/>
            <person name="Han C."/>
            <person name="Tapia R."/>
            <person name="Land M."/>
            <person name="Hauser L."/>
            <person name="Kyrpides N."/>
            <person name="Ivanova N."/>
            <person name="Pagani I."/>
            <person name="Dunn J."/>
            <person name="Taghavi S."/>
            <person name="Francis A."/>
            <person name="van der Lelie D."/>
            <person name="Woyke T."/>
        </authorList>
    </citation>
    <scope>NUCLEOTIDE SEQUENCE [LARGE SCALE GENOMIC DNA]</scope>
    <source>
        <strain evidence="6 7">BC1</strain>
    </source>
</reference>
<comment type="subcellular location">
    <subcellularLocation>
        <location evidence="1">Membrane</location>
        <topology evidence="1">Multi-pass membrane protein</topology>
    </subcellularLocation>
</comment>
<dbReference type="InterPro" id="IPR003339">
    <property type="entry name" value="ABC/ECF_trnsptr_transmembrane"/>
</dbReference>
<evidence type="ECO:0000256" key="5">
    <source>
        <dbReference type="SAM" id="Phobius"/>
    </source>
</evidence>
<dbReference type="CDD" id="cd16914">
    <property type="entry name" value="EcfT"/>
    <property type="match status" value="1"/>
</dbReference>
<evidence type="ECO:0000256" key="4">
    <source>
        <dbReference type="ARBA" id="ARBA00023136"/>
    </source>
</evidence>
<dbReference type="eggNOG" id="COG0619">
    <property type="taxonomic scope" value="Bacteria"/>
</dbReference>
<dbReference type="OrthoDB" id="1891007at2"/>
<dbReference type="Proteomes" id="UP000013523">
    <property type="component" value="Chromosome"/>
</dbReference>
<dbReference type="HOGENOM" id="CLU_064704_0_0_9"/>
<sequence length="289" mass="33217">MNVNLKSIHVFSSILTNIVLFILIIGSDNPLILSGTLVIMMYIFISSKSLNTLKRGIIYFIPFAIITIIINLIFINQGSKVIFIIFNRIFTLEALVYSLTLSFKLLLVILLFIMLQLMIDSDKAVSFFSRLIPKTTLTMMISLKLFPLMQKRMKILKDIYSIRGIDFETKGLKNILRNLKPLFSVILEDSLESSFDIGEAAYIRGFLSTRRTNYDSECLKKSDYLISISVFSILLIFIVFKILGMDNFNAYYEINLINILNISSSMVFVLLVLLTVEFHFILKRYGEDN</sequence>
<keyword evidence="2 5" id="KW-0812">Transmembrane</keyword>
<evidence type="ECO:0000256" key="3">
    <source>
        <dbReference type="ARBA" id="ARBA00022989"/>
    </source>
</evidence>
<dbReference type="RefSeq" id="WP_015616778.1">
    <property type="nucleotide sequence ID" value="NC_021182.1"/>
</dbReference>
<dbReference type="AlphaFoldDB" id="R4KFY3"/>
<protein>
    <submittedName>
        <fullName evidence="6">ABC-type cobalt transport system, permease component CbiQ</fullName>
    </submittedName>
</protein>
<accession>R4KFY3</accession>
<dbReference type="STRING" id="86416.Clopa_3716"/>
<evidence type="ECO:0000313" key="6">
    <source>
        <dbReference type="EMBL" id="AGK98495.1"/>
    </source>
</evidence>
<evidence type="ECO:0000313" key="7">
    <source>
        <dbReference type="Proteomes" id="UP000013523"/>
    </source>
</evidence>
<evidence type="ECO:0000256" key="1">
    <source>
        <dbReference type="ARBA" id="ARBA00004141"/>
    </source>
</evidence>
<keyword evidence="3 5" id="KW-1133">Transmembrane helix</keyword>
<keyword evidence="7" id="KW-1185">Reference proteome</keyword>
<dbReference type="KEGG" id="cpas:Clopa_3716"/>
<feature type="transmembrane region" description="Helical" evidence="5">
    <location>
        <begin position="56"/>
        <end position="75"/>
    </location>
</feature>
<feature type="transmembrane region" description="Helical" evidence="5">
    <location>
        <begin position="224"/>
        <end position="244"/>
    </location>
</feature>
<keyword evidence="4 5" id="KW-0472">Membrane</keyword>
<gene>
    <name evidence="6" type="ORF">Clopa_3716</name>
</gene>
<evidence type="ECO:0000256" key="2">
    <source>
        <dbReference type="ARBA" id="ARBA00022692"/>
    </source>
</evidence>
<organism evidence="6 7">
    <name type="scientific">Clostridium pasteurianum BC1</name>
    <dbReference type="NCBI Taxonomy" id="86416"/>
    <lineage>
        <taxon>Bacteria</taxon>
        <taxon>Bacillati</taxon>
        <taxon>Bacillota</taxon>
        <taxon>Clostridia</taxon>
        <taxon>Eubacteriales</taxon>
        <taxon>Clostridiaceae</taxon>
        <taxon>Clostridium</taxon>
    </lineage>
</organism>
<dbReference type="EMBL" id="CP003261">
    <property type="protein sequence ID" value="AGK98495.1"/>
    <property type="molecule type" value="Genomic_DNA"/>
</dbReference>
<dbReference type="PATRIC" id="fig|86416.3.peg.3714"/>
<feature type="transmembrane region" description="Helical" evidence="5">
    <location>
        <begin position="131"/>
        <end position="149"/>
    </location>
</feature>
<feature type="transmembrane region" description="Helical" evidence="5">
    <location>
        <begin position="95"/>
        <end position="119"/>
    </location>
</feature>
<feature type="transmembrane region" description="Helical" evidence="5">
    <location>
        <begin position="256"/>
        <end position="276"/>
    </location>
</feature>
<proteinExistence type="predicted"/>
<dbReference type="GO" id="GO:0005886">
    <property type="term" value="C:plasma membrane"/>
    <property type="evidence" value="ECO:0007669"/>
    <property type="project" value="UniProtKB-ARBA"/>
</dbReference>
<name>R4KFY3_CLOPA</name>